<organism evidence="1 2">
    <name type="scientific">Caenimonas sedimenti</name>
    <dbReference type="NCBI Taxonomy" id="2596921"/>
    <lineage>
        <taxon>Bacteria</taxon>
        <taxon>Pseudomonadati</taxon>
        <taxon>Pseudomonadota</taxon>
        <taxon>Betaproteobacteria</taxon>
        <taxon>Burkholderiales</taxon>
        <taxon>Comamonadaceae</taxon>
        <taxon>Caenimonas</taxon>
    </lineage>
</organism>
<evidence type="ECO:0000313" key="2">
    <source>
        <dbReference type="Proteomes" id="UP000318199"/>
    </source>
</evidence>
<evidence type="ECO:0000313" key="1">
    <source>
        <dbReference type="EMBL" id="TWO71911.1"/>
    </source>
</evidence>
<keyword evidence="2" id="KW-1185">Reference proteome</keyword>
<accession>A0A562ZU52</accession>
<dbReference type="AlphaFoldDB" id="A0A562ZU52"/>
<sequence length="69" mass="7697">MDDLFAQSAAMLAVMQALIITHPDARRFAEVYMEQMDHVGDSLRGSPRAELFMRWAQGFQALALAAAQK</sequence>
<name>A0A562ZU52_9BURK</name>
<proteinExistence type="predicted"/>
<protein>
    <submittedName>
        <fullName evidence="1">Uncharacterized protein</fullName>
    </submittedName>
</protein>
<comment type="caution">
    <text evidence="1">The sequence shown here is derived from an EMBL/GenBank/DDBJ whole genome shotgun (WGS) entry which is preliminary data.</text>
</comment>
<dbReference type="EMBL" id="VOBQ01000005">
    <property type="protein sequence ID" value="TWO71911.1"/>
    <property type="molecule type" value="Genomic_DNA"/>
</dbReference>
<gene>
    <name evidence="1" type="ORF">FN976_07930</name>
</gene>
<reference evidence="1 2" key="1">
    <citation type="submission" date="2019-07" db="EMBL/GenBank/DDBJ databases">
        <title>Caenimonas sedimenti sp. nov., isolated from activated sludge.</title>
        <authorList>
            <person name="Xu J."/>
        </authorList>
    </citation>
    <scope>NUCLEOTIDE SEQUENCE [LARGE SCALE GENOMIC DNA]</scope>
    <source>
        <strain evidence="1 2">HX-9-20</strain>
    </source>
</reference>
<dbReference type="Proteomes" id="UP000318199">
    <property type="component" value="Unassembled WGS sequence"/>
</dbReference>